<organism evidence="1 2">
    <name type="scientific">Aspergillus calidoustus</name>
    <dbReference type="NCBI Taxonomy" id="454130"/>
    <lineage>
        <taxon>Eukaryota</taxon>
        <taxon>Fungi</taxon>
        <taxon>Dikarya</taxon>
        <taxon>Ascomycota</taxon>
        <taxon>Pezizomycotina</taxon>
        <taxon>Eurotiomycetes</taxon>
        <taxon>Eurotiomycetidae</taxon>
        <taxon>Eurotiales</taxon>
        <taxon>Aspergillaceae</taxon>
        <taxon>Aspergillus</taxon>
        <taxon>Aspergillus subgen. Nidulantes</taxon>
    </lineage>
</organism>
<name>A0A0U5GMQ0_ASPCI</name>
<keyword evidence="2" id="KW-1185">Reference proteome</keyword>
<dbReference type="STRING" id="454130.A0A0U5GMQ0"/>
<dbReference type="EMBL" id="CDMC01000002">
    <property type="protein sequence ID" value="CEN60825.1"/>
    <property type="molecule type" value="Genomic_DNA"/>
</dbReference>
<evidence type="ECO:0008006" key="3">
    <source>
        <dbReference type="Google" id="ProtNLM"/>
    </source>
</evidence>
<accession>A0A0U5GMQ0</accession>
<dbReference type="Proteomes" id="UP000054771">
    <property type="component" value="Unassembled WGS sequence"/>
</dbReference>
<sequence length="164" mass="18503">MIHVKAYLDAKESVAGVHILIGGFMEPIFSPFFDIVDVQSNTFRYCGDGNEMMEGTTYDDAAKYTAKVVLDSTANGVLKCKSLDFRYLSSIVTTLLHLSLGGRATIQEIARKLPGNCQEIAKTYEAVYGVPVKLEQRGYLDDLYRTMRDLRDRNPQDIYSYMSF</sequence>
<evidence type="ECO:0000313" key="1">
    <source>
        <dbReference type="EMBL" id="CEN60825.1"/>
    </source>
</evidence>
<reference evidence="2" key="1">
    <citation type="journal article" date="2016" name="Genome Announc.">
        <title>Draft genome sequences of fungus Aspergillus calidoustus.</title>
        <authorList>
            <person name="Horn F."/>
            <person name="Linde J."/>
            <person name="Mattern D.J."/>
            <person name="Walther G."/>
            <person name="Guthke R."/>
            <person name="Scherlach K."/>
            <person name="Martin K."/>
            <person name="Brakhage A.A."/>
            <person name="Petzke L."/>
            <person name="Valiante V."/>
        </authorList>
    </citation>
    <scope>NUCLEOTIDE SEQUENCE [LARGE SCALE GENOMIC DNA]</scope>
    <source>
        <strain evidence="2">SF006504</strain>
    </source>
</reference>
<protein>
    <recommendedName>
        <fullName evidence="3">NmrA-like domain-containing protein</fullName>
    </recommendedName>
</protein>
<proteinExistence type="predicted"/>
<evidence type="ECO:0000313" key="2">
    <source>
        <dbReference type="Proteomes" id="UP000054771"/>
    </source>
</evidence>
<dbReference type="OrthoDB" id="419598at2759"/>
<dbReference type="AlphaFoldDB" id="A0A0U5GMQ0"/>
<gene>
    <name evidence="1" type="ORF">ASPCAL03258</name>
</gene>